<accession>A0A6M3ZR18</accession>
<dbReference type="GO" id="GO:0055085">
    <property type="term" value="P:transmembrane transport"/>
    <property type="evidence" value="ECO:0007669"/>
    <property type="project" value="InterPro"/>
</dbReference>
<proteinExistence type="inferred from homology"/>
<dbReference type="CDD" id="cd06261">
    <property type="entry name" value="TM_PBP2"/>
    <property type="match status" value="2"/>
</dbReference>
<dbReference type="InterPro" id="IPR000515">
    <property type="entry name" value="MetI-like"/>
</dbReference>
<dbReference type="SUPFAM" id="SSF161098">
    <property type="entry name" value="MetI-like"/>
    <property type="match status" value="2"/>
</dbReference>
<protein>
    <submittedName>
        <fullName evidence="9">ABC transporter permease</fullName>
    </submittedName>
</protein>
<evidence type="ECO:0000256" key="1">
    <source>
        <dbReference type="ARBA" id="ARBA00004651"/>
    </source>
</evidence>
<organism evidence="9 10">
    <name type="scientific">Herbaspirillum rubrisubalbicans Os34</name>
    <dbReference type="NCBI Taxonomy" id="1235827"/>
    <lineage>
        <taxon>Bacteria</taxon>
        <taxon>Pseudomonadati</taxon>
        <taxon>Pseudomonadota</taxon>
        <taxon>Betaproteobacteria</taxon>
        <taxon>Burkholderiales</taxon>
        <taxon>Oxalobacteraceae</taxon>
        <taxon>Herbaspirillum</taxon>
    </lineage>
</organism>
<evidence type="ECO:0000256" key="5">
    <source>
        <dbReference type="ARBA" id="ARBA00022989"/>
    </source>
</evidence>
<evidence type="ECO:0000313" key="10">
    <source>
        <dbReference type="Proteomes" id="UP000501648"/>
    </source>
</evidence>
<evidence type="ECO:0000313" key="9">
    <source>
        <dbReference type="EMBL" id="QJQ01095.1"/>
    </source>
</evidence>
<feature type="transmembrane region" description="Helical" evidence="7">
    <location>
        <begin position="379"/>
        <end position="402"/>
    </location>
</feature>
<comment type="similarity">
    <text evidence="7">Belongs to the binding-protein-dependent transport system permease family.</text>
</comment>
<dbReference type="GO" id="GO:0005886">
    <property type="term" value="C:plasma membrane"/>
    <property type="evidence" value="ECO:0007669"/>
    <property type="project" value="UniProtKB-SubCell"/>
</dbReference>
<dbReference type="PROSITE" id="PS50928">
    <property type="entry name" value="ABC_TM1"/>
    <property type="match status" value="2"/>
</dbReference>
<feature type="transmembrane region" description="Helical" evidence="7">
    <location>
        <begin position="408"/>
        <end position="425"/>
    </location>
</feature>
<evidence type="ECO:0000259" key="8">
    <source>
        <dbReference type="PROSITE" id="PS50928"/>
    </source>
</evidence>
<evidence type="ECO:0000256" key="7">
    <source>
        <dbReference type="RuleBase" id="RU363032"/>
    </source>
</evidence>
<feature type="transmembrane region" description="Helical" evidence="7">
    <location>
        <begin position="123"/>
        <end position="144"/>
    </location>
</feature>
<name>A0A6M3ZR18_9BURK</name>
<sequence length="539" mass="58301">MTMGDSSLSAPLRQASGKVPGRSAARWLRPLLAAGQGWLLPLLLLLLWSVAAQRGWMAEQILPSPVLVWQTAHELAAQDLGWHLLISLGRLFAGLLPGVLLGLSLALLMGLNRRAGRVLGPLFALWAQVPNLALIPVLMVFLGIGNGLKVAVILNASLIPMLVHAQAGVRDVPLSLREAAATLRLSFWMRLTRLYLPAALPAILTGLRLSVSAAWTSLVVVELLASSEGIGYLMVWGRQMFQLDIVFVCIFVIGAMGLVMETALHGLDARLIRWPRPALTRQQAVASGRDPWTWLPLLALLALWWLLSRLGWLDLHTVPSPAAVLQALVHGWQDGSLLAAMGHSLGRYLQGLAWGVVTGAVVGLVCGLSYRRSFGAGRLLAPLLGVLRHIVIFAWLPLLTAWAGTGEAARILFIAIASFFPMFVASQRGVLNLSPQLLEVAQVLRLTGWKKLRWLVLPGAASNMFAGLRLALMLGWLATIGAEYFMASSIGIGSLMINAQQVMNVDVIFAGLILVSGTGAAINLLGQLLERRLQRWRQS</sequence>
<feature type="transmembrane region" description="Helical" evidence="7">
    <location>
        <begin position="245"/>
        <end position="267"/>
    </location>
</feature>
<keyword evidence="6 7" id="KW-0472">Membrane</keyword>
<feature type="transmembrane region" description="Helical" evidence="7">
    <location>
        <begin position="194"/>
        <end position="225"/>
    </location>
</feature>
<keyword evidence="4 7" id="KW-0812">Transmembrane</keyword>
<dbReference type="PANTHER" id="PTHR30151">
    <property type="entry name" value="ALKANE SULFONATE ABC TRANSPORTER-RELATED, MEMBRANE SUBUNIT"/>
    <property type="match status" value="1"/>
</dbReference>
<evidence type="ECO:0000256" key="2">
    <source>
        <dbReference type="ARBA" id="ARBA00022448"/>
    </source>
</evidence>
<feature type="transmembrane region" description="Helical" evidence="7">
    <location>
        <begin position="507"/>
        <end position="529"/>
    </location>
</feature>
<feature type="domain" description="ABC transmembrane type-1" evidence="8">
    <location>
        <begin position="341"/>
        <end position="526"/>
    </location>
</feature>
<comment type="subcellular location">
    <subcellularLocation>
        <location evidence="1 7">Cell membrane</location>
        <topology evidence="1 7">Multi-pass membrane protein</topology>
    </subcellularLocation>
</comment>
<evidence type="ECO:0000256" key="3">
    <source>
        <dbReference type="ARBA" id="ARBA00022475"/>
    </source>
</evidence>
<keyword evidence="5 7" id="KW-1133">Transmembrane helix</keyword>
<feature type="transmembrane region" description="Helical" evidence="7">
    <location>
        <begin position="91"/>
        <end position="111"/>
    </location>
</feature>
<feature type="transmembrane region" description="Helical" evidence="7">
    <location>
        <begin position="291"/>
        <end position="307"/>
    </location>
</feature>
<dbReference type="EMBL" id="CP008956">
    <property type="protein sequence ID" value="QJQ01095.1"/>
    <property type="molecule type" value="Genomic_DNA"/>
</dbReference>
<feature type="domain" description="ABC transmembrane type-1" evidence="8">
    <location>
        <begin position="84"/>
        <end position="264"/>
    </location>
</feature>
<feature type="transmembrane region" description="Helical" evidence="7">
    <location>
        <begin position="351"/>
        <end position="370"/>
    </location>
</feature>
<keyword evidence="3" id="KW-1003">Cell membrane</keyword>
<dbReference type="InterPro" id="IPR035906">
    <property type="entry name" value="MetI-like_sf"/>
</dbReference>
<feature type="transmembrane region" description="Helical" evidence="7">
    <location>
        <begin position="454"/>
        <end position="487"/>
    </location>
</feature>
<keyword evidence="2 7" id="KW-0813">Transport</keyword>
<dbReference type="Proteomes" id="UP000501648">
    <property type="component" value="Chromosome"/>
</dbReference>
<dbReference type="PANTHER" id="PTHR30151:SF38">
    <property type="entry name" value="ALIPHATIC SULFONATES TRANSPORT PERMEASE PROTEIN SSUC-RELATED"/>
    <property type="match status" value="1"/>
</dbReference>
<dbReference type="AlphaFoldDB" id="A0A6M3ZR18"/>
<reference evidence="9 10" key="1">
    <citation type="journal article" date="2012" name="J. Bacteriol.">
        <title>Genome sequence of the pathogenic Herbaspirillum seropedicae strain Os34, isolated from rice roots.</title>
        <authorList>
            <person name="Ye W."/>
            <person name="Ye S."/>
            <person name="Liu J."/>
            <person name="Chang S."/>
            <person name="Chen M."/>
            <person name="Zhu B."/>
            <person name="Guo L."/>
            <person name="An Q."/>
        </authorList>
    </citation>
    <scope>NUCLEOTIDE SEQUENCE [LARGE SCALE GENOMIC DNA]</scope>
    <source>
        <strain evidence="9 10">Os34</strain>
    </source>
</reference>
<evidence type="ECO:0000256" key="6">
    <source>
        <dbReference type="ARBA" id="ARBA00023136"/>
    </source>
</evidence>
<dbReference type="Pfam" id="PF00528">
    <property type="entry name" value="BPD_transp_1"/>
    <property type="match status" value="2"/>
</dbReference>
<dbReference type="Gene3D" id="1.10.3720.10">
    <property type="entry name" value="MetI-like"/>
    <property type="match status" value="2"/>
</dbReference>
<gene>
    <name evidence="9" type="ORF">C798_12870</name>
</gene>
<evidence type="ECO:0000256" key="4">
    <source>
        <dbReference type="ARBA" id="ARBA00022692"/>
    </source>
</evidence>